<evidence type="ECO:0000313" key="1">
    <source>
        <dbReference type="EMBL" id="CEM18339.1"/>
    </source>
</evidence>
<dbReference type="VEuPathDB" id="CryptoDB:Cvel_18731"/>
<sequence length="814" mass="92525">MAATQGALGYASPSPTVDAEISLHRLLSFDSTSRLLLDLCASKPSVVLQCVSRNFRDWVRRLRPGLQIICSLLSEEIIGGRESNFLPDWLLSLPSPPYPKLLLKTCADADGFPVAAGLFERNRDRIDGLLSALYVRAEGEWETSPSFWLNTNEIRSMAALVCLCDAALEGAPIKLFRWSLHRLIVPLRRHKPWKRMFCDPVWRYWLSRCLQKGLWEIREEIIETLRASDLWRHVGSIVDEDYGAEYVPTETFPYLSQLTEAQQTELFNAVHDRHFVGRSVPLSLWMCALRGDSEGIEATALEDLLAAAVGGGLEKSGGETSTGSEIREDSDSDAAEDRLVRFVDYLLSSSVHAGHVSAFRSVYMWVVTSEVSWEGGGVCGRGSEEGKGKRGISREGFMERWGSSNSSWGHGPDGDKLFPPKSLCVAFEAGIAAGDTRLLEWLAETDGRFCNREVYVLEGETAEVDWCSALKKLNSSMRLETVRWVERWNPILFRRLLEWVRLPFETAAVETGDIPLLSYLEERRRALQVEMQLPLNEDTVPEKTLHLPDGLCRAAAEEKQWEVLRWLRLRDPPYPWSDRRESGVPSMRLREWQIEFSAFLSARRADDLSVVPPEPSEEIREELAFFIQDALTHQWGDLSFFHPGPVFYRHGGPVFYWFLSLGGVDFERRFMEAQTQDNSAGLPGEDLIWLCQSLLTMFGRSWRADNPTCQRYCPLEYFRSRGSKGVDTIVEDGRCARKEFEVFCLWLEEKGQPLDEWLRYALEVGRGLSGCQQHYAFDSEDILTRDVVLERWGHGPLGALFVRAWSPTQQIEAA</sequence>
<dbReference type="AlphaFoldDB" id="A0A0G4FTW2"/>
<dbReference type="PhylomeDB" id="A0A0G4FTW2"/>
<dbReference type="EMBL" id="CDMZ01000629">
    <property type="protein sequence ID" value="CEM18339.1"/>
    <property type="molecule type" value="Genomic_DNA"/>
</dbReference>
<gene>
    <name evidence="1" type="ORF">Cvel_18731</name>
</gene>
<protein>
    <submittedName>
        <fullName evidence="1">Uncharacterized protein</fullName>
    </submittedName>
</protein>
<accession>A0A0G4FTW2</accession>
<reference evidence="1" key="1">
    <citation type="submission" date="2014-11" db="EMBL/GenBank/DDBJ databases">
        <authorList>
            <person name="Otto D Thomas"/>
            <person name="Naeem Raeece"/>
        </authorList>
    </citation>
    <scope>NUCLEOTIDE SEQUENCE</scope>
</reference>
<proteinExistence type="predicted"/>
<name>A0A0G4FTW2_9ALVE</name>
<organism evidence="1">
    <name type="scientific">Chromera velia CCMP2878</name>
    <dbReference type="NCBI Taxonomy" id="1169474"/>
    <lineage>
        <taxon>Eukaryota</taxon>
        <taxon>Sar</taxon>
        <taxon>Alveolata</taxon>
        <taxon>Colpodellida</taxon>
        <taxon>Chromeraceae</taxon>
        <taxon>Chromera</taxon>
    </lineage>
</organism>